<dbReference type="InterPro" id="IPR003959">
    <property type="entry name" value="ATPase_AAA_core"/>
</dbReference>
<keyword evidence="10" id="KW-0862">Zinc</keyword>
<dbReference type="GO" id="GO:0016887">
    <property type="term" value="F:ATP hydrolysis activity"/>
    <property type="evidence" value="ECO:0007669"/>
    <property type="project" value="InterPro"/>
</dbReference>
<keyword evidence="11 16" id="KW-0067">ATP-binding</keyword>
<evidence type="ECO:0000256" key="13">
    <source>
        <dbReference type="ARBA" id="ARBA00022989"/>
    </source>
</evidence>
<evidence type="ECO:0000256" key="12">
    <source>
        <dbReference type="ARBA" id="ARBA00022946"/>
    </source>
</evidence>
<dbReference type="InterPro" id="IPR005936">
    <property type="entry name" value="FtsH"/>
</dbReference>
<evidence type="ECO:0000313" key="19">
    <source>
        <dbReference type="Proteomes" id="UP000008549"/>
    </source>
</evidence>
<evidence type="ECO:0000256" key="10">
    <source>
        <dbReference type="ARBA" id="ARBA00022833"/>
    </source>
</evidence>
<comment type="similarity">
    <text evidence="16">Belongs to the AAA ATPase family.</text>
</comment>
<keyword evidence="14" id="KW-0482">Metalloprotease</keyword>
<gene>
    <name evidence="20" type="primary">ymel-1</name>
    <name evidence="18" type="synonym">Cbr-ymel-1</name>
    <name evidence="20" type="ORF">CBG18391</name>
    <name evidence="18" type="ORF">CBG_18391</name>
</gene>
<feature type="non-terminal residue" evidence="18">
    <location>
        <position position="1"/>
    </location>
</feature>
<feature type="domain" description="AAA+ ATPase" evidence="17">
    <location>
        <begin position="227"/>
        <end position="364"/>
    </location>
</feature>
<evidence type="ECO:0000256" key="15">
    <source>
        <dbReference type="ARBA" id="ARBA00023136"/>
    </source>
</evidence>
<evidence type="ECO:0000256" key="1">
    <source>
        <dbReference type="ARBA" id="ARBA00001947"/>
    </source>
</evidence>
<feature type="non-terminal residue" evidence="18">
    <location>
        <position position="670"/>
    </location>
</feature>
<evidence type="ECO:0000256" key="4">
    <source>
        <dbReference type="ARBA" id="ARBA00010550"/>
    </source>
</evidence>
<dbReference type="InterPro" id="IPR037219">
    <property type="entry name" value="Peptidase_M41-like"/>
</dbReference>
<protein>
    <submittedName>
        <fullName evidence="18">Protein CBR-YMEL-1</fullName>
    </submittedName>
</protein>
<keyword evidence="12" id="KW-0809">Transit peptide</keyword>
<evidence type="ECO:0000256" key="2">
    <source>
        <dbReference type="ARBA" id="ARBA00004141"/>
    </source>
</evidence>
<evidence type="ECO:0000256" key="11">
    <source>
        <dbReference type="ARBA" id="ARBA00022840"/>
    </source>
</evidence>
<dbReference type="InterPro" id="IPR003960">
    <property type="entry name" value="ATPase_AAA_CS"/>
</dbReference>
<dbReference type="GO" id="GO:0005745">
    <property type="term" value="C:m-AAA complex"/>
    <property type="evidence" value="ECO:0000318"/>
    <property type="project" value="GO_Central"/>
</dbReference>
<dbReference type="Pfam" id="PF01434">
    <property type="entry name" value="Peptidase_M41"/>
    <property type="match status" value="1"/>
</dbReference>
<dbReference type="FunFam" id="3.40.50.300:FF:000277">
    <property type="entry name" value="ATP-dependent zinc metalloprotease FtsH"/>
    <property type="match status" value="1"/>
</dbReference>
<organism evidence="18 19">
    <name type="scientific">Caenorhabditis briggsae</name>
    <dbReference type="NCBI Taxonomy" id="6238"/>
    <lineage>
        <taxon>Eukaryota</taxon>
        <taxon>Metazoa</taxon>
        <taxon>Ecdysozoa</taxon>
        <taxon>Nematoda</taxon>
        <taxon>Chromadorea</taxon>
        <taxon>Rhabditida</taxon>
        <taxon>Rhabditina</taxon>
        <taxon>Rhabditomorpha</taxon>
        <taxon>Rhabditoidea</taxon>
        <taxon>Rhabditidae</taxon>
        <taxon>Peloderinae</taxon>
        <taxon>Caenorhabditis</taxon>
    </lineage>
</organism>
<keyword evidence="8 16" id="KW-0547">Nucleotide-binding</keyword>
<evidence type="ECO:0000256" key="9">
    <source>
        <dbReference type="ARBA" id="ARBA00022801"/>
    </source>
</evidence>
<dbReference type="CDD" id="cd19501">
    <property type="entry name" value="RecA-like_FtsH"/>
    <property type="match status" value="1"/>
</dbReference>
<reference evidence="18 19" key="1">
    <citation type="journal article" date="2003" name="PLoS Biol.">
        <title>The genome sequence of Caenorhabditis briggsae: a platform for comparative genomics.</title>
        <authorList>
            <person name="Stein L.D."/>
            <person name="Bao Z."/>
            <person name="Blasiar D."/>
            <person name="Blumenthal T."/>
            <person name="Brent M.R."/>
            <person name="Chen N."/>
            <person name="Chinwalla A."/>
            <person name="Clarke L."/>
            <person name="Clee C."/>
            <person name="Coghlan A."/>
            <person name="Coulson A."/>
            <person name="D'Eustachio P."/>
            <person name="Fitch D.H."/>
            <person name="Fulton L.A."/>
            <person name="Fulton R.E."/>
            <person name="Griffiths-Jones S."/>
            <person name="Harris T.W."/>
            <person name="Hillier L.W."/>
            <person name="Kamath R."/>
            <person name="Kuwabara P.E."/>
            <person name="Mardis E.R."/>
            <person name="Marra M.A."/>
            <person name="Miner T.L."/>
            <person name="Minx P."/>
            <person name="Mullikin J.C."/>
            <person name="Plumb R.W."/>
            <person name="Rogers J."/>
            <person name="Schein J.E."/>
            <person name="Sohrmann M."/>
            <person name="Spieth J."/>
            <person name="Stajich J.E."/>
            <person name="Wei C."/>
            <person name="Willey D."/>
            <person name="Wilson R.K."/>
            <person name="Durbin R."/>
            <person name="Waterston R.H."/>
        </authorList>
    </citation>
    <scope>NUCLEOTIDE SEQUENCE [LARGE SCALE GENOMIC DNA]</scope>
    <source>
        <strain evidence="18 19">AF16</strain>
    </source>
</reference>
<dbReference type="CTD" id="8584381"/>
<dbReference type="eggNOG" id="KOG0734">
    <property type="taxonomic scope" value="Eukaryota"/>
</dbReference>
<dbReference type="SUPFAM" id="SSF52540">
    <property type="entry name" value="P-loop containing nucleoside triphosphate hydrolases"/>
    <property type="match status" value="1"/>
</dbReference>
<proteinExistence type="inferred from homology"/>
<evidence type="ECO:0000256" key="8">
    <source>
        <dbReference type="ARBA" id="ARBA00022741"/>
    </source>
</evidence>
<keyword evidence="13" id="KW-1133">Transmembrane helix</keyword>
<dbReference type="SMART" id="SM00382">
    <property type="entry name" value="AAA"/>
    <property type="match status" value="1"/>
</dbReference>
<dbReference type="GO" id="GO:0005524">
    <property type="term" value="F:ATP binding"/>
    <property type="evidence" value="ECO:0007669"/>
    <property type="project" value="UniProtKB-KW"/>
</dbReference>
<dbReference type="HOGENOM" id="CLU_000688_19_2_1"/>
<dbReference type="WormBase" id="CBG18391a">
    <property type="protein sequence ID" value="CBP43801"/>
    <property type="gene ID" value="WBGene00037827"/>
    <property type="gene designation" value="Cbr-ymel-1"/>
</dbReference>
<dbReference type="InParanoid" id="A8XSL5"/>
<dbReference type="AlphaFoldDB" id="A8XSL5"/>
<dbReference type="PANTHER" id="PTHR23076:SF97">
    <property type="entry name" value="ATP-DEPENDENT ZINC METALLOPROTEASE YME1L1"/>
    <property type="match status" value="1"/>
</dbReference>
<evidence type="ECO:0000259" key="17">
    <source>
        <dbReference type="SMART" id="SM00382"/>
    </source>
</evidence>
<dbReference type="RefSeq" id="XP_002642387.1">
    <property type="nucleotide sequence ID" value="XM_002642341.1"/>
</dbReference>
<dbReference type="Gene3D" id="1.10.8.60">
    <property type="match status" value="1"/>
</dbReference>
<keyword evidence="7" id="KW-0479">Metal-binding</keyword>
<keyword evidence="9" id="KW-0378">Hydrolase</keyword>
<dbReference type="InterPro" id="IPR003593">
    <property type="entry name" value="AAA+_ATPase"/>
</dbReference>
<evidence type="ECO:0000256" key="6">
    <source>
        <dbReference type="ARBA" id="ARBA00022692"/>
    </source>
</evidence>
<comment type="cofactor">
    <cofactor evidence="1">
        <name>Zn(2+)</name>
        <dbReference type="ChEBI" id="CHEBI:29105"/>
    </cofactor>
</comment>
<keyword evidence="15" id="KW-0472">Membrane</keyword>
<dbReference type="Pfam" id="PF17862">
    <property type="entry name" value="AAA_lid_3"/>
    <property type="match status" value="1"/>
</dbReference>
<dbReference type="FunFam" id="1.10.8.60:FF:000001">
    <property type="entry name" value="ATP-dependent zinc metalloprotease FtsH"/>
    <property type="match status" value="1"/>
</dbReference>
<evidence type="ECO:0000256" key="14">
    <source>
        <dbReference type="ARBA" id="ARBA00023049"/>
    </source>
</evidence>
<keyword evidence="19" id="KW-1185">Reference proteome</keyword>
<dbReference type="PANTHER" id="PTHR23076">
    <property type="entry name" value="METALLOPROTEASE M41 FTSH"/>
    <property type="match status" value="1"/>
</dbReference>
<evidence type="ECO:0000256" key="16">
    <source>
        <dbReference type="RuleBase" id="RU003651"/>
    </source>
</evidence>
<evidence type="ECO:0000313" key="18">
    <source>
        <dbReference type="EMBL" id="CAP35857.1"/>
    </source>
</evidence>
<dbReference type="GO" id="GO:0046872">
    <property type="term" value="F:metal ion binding"/>
    <property type="evidence" value="ECO:0007669"/>
    <property type="project" value="UniProtKB-KW"/>
</dbReference>
<evidence type="ECO:0000313" key="20">
    <source>
        <dbReference type="WormBase" id="CBG18391a"/>
    </source>
</evidence>
<dbReference type="Proteomes" id="UP000008549">
    <property type="component" value="Unassembled WGS sequence"/>
</dbReference>
<dbReference type="HAMAP" id="MF_01458">
    <property type="entry name" value="FtsH"/>
    <property type="match status" value="1"/>
</dbReference>
<reference evidence="18 19" key="2">
    <citation type="journal article" date="2011" name="PLoS Genet.">
        <title>Caenorhabditis briggsae recombinant inbred line genotypes reveal inter-strain incompatibility and the evolution of recombination.</title>
        <authorList>
            <person name="Ross J.A."/>
            <person name="Koboldt D.C."/>
            <person name="Staisch J.E."/>
            <person name="Chamberlin H.M."/>
            <person name="Gupta B.P."/>
            <person name="Miller R.D."/>
            <person name="Baird S.E."/>
            <person name="Haag E.S."/>
        </authorList>
    </citation>
    <scope>NUCLEOTIDE SEQUENCE [LARGE SCALE GENOMIC DNA]</scope>
    <source>
        <strain evidence="18 19">AF16</strain>
    </source>
</reference>
<dbReference type="KEGG" id="cbr:CBG_18391"/>
<comment type="subcellular location">
    <subcellularLocation>
        <location evidence="2">Membrane</location>
        <topology evidence="2">Multi-pass membrane protein</topology>
    </subcellularLocation>
</comment>
<dbReference type="InterPro" id="IPR027417">
    <property type="entry name" value="P-loop_NTPase"/>
</dbReference>
<dbReference type="InterPro" id="IPR041569">
    <property type="entry name" value="AAA_lid_3"/>
</dbReference>
<dbReference type="PROSITE" id="PS00674">
    <property type="entry name" value="AAA"/>
    <property type="match status" value="1"/>
</dbReference>
<dbReference type="GeneID" id="8584381"/>
<keyword evidence="6" id="KW-0812">Transmembrane</keyword>
<keyword evidence="5" id="KW-0645">Protease</keyword>
<dbReference type="Gene3D" id="1.20.58.760">
    <property type="entry name" value="Peptidase M41"/>
    <property type="match status" value="1"/>
</dbReference>
<dbReference type="Gene3D" id="3.40.50.300">
    <property type="entry name" value="P-loop containing nucleotide triphosphate hydrolases"/>
    <property type="match status" value="1"/>
</dbReference>
<sequence>AVNLNIGGLLQNTGLLRNRNGISRKPLNIEATATSLSRIYQSVWRQFGSASPATINQMNDILRDSMISRRVVKKSEISLNYGDAVVRIVPSTASFYIQRRGFRTRKQTFGVGSAGKTTPEEPKSPLTFFSDLLVGKKTKTTEGGVEKWNQYEADLKKLPEGQQRTYTDGFVKGLLSNGTTGAGKDAKKSNTLTRFYIFLMDEAKLEVEEIVDYLKDPEKYSRLGGRLPKGVLLVGPPGTGKTLLARAIAGEAQVPFFHTAGSEFDEVLVGQGARRVRDLFDKAKARAPCIIFIDEIDSVGSKRVSNSIHPYANQTINQLLSEMDGFTRNEGIIVIAATNRVDDLDKALLRPGRFDVRVTVPKPDLAGRVDIFNFYLSKIVHSGAIDPKILAKGSTGFTGADIENMVNQAALKAATDNAVEVTMAYLDEARDRVLMGPARTGGRIPDEEANRNTAYHEAGHTLVSLYTKDATPLHKVTIIPRGQSLGHTAMLPEKDSYQLTKAQMLATLDVMMGGRVAEELIFGDDKVTTGAADDLSKATQLAVQMVKVFGMSEKVGLRDYTADDKDSALVKVSDLSPQTAELIDGEINRVLQESYKRAKDILTTKKKEHQLLAEALLEYETLSAEEVKRVITGQKIKRPTPAAVKKSNEMKRNQPSLVLHLFEEEGRGKQ</sequence>
<dbReference type="GO" id="GO:0034982">
    <property type="term" value="P:mitochondrial protein processing"/>
    <property type="evidence" value="ECO:0000318"/>
    <property type="project" value="GO_Central"/>
</dbReference>
<evidence type="ECO:0000256" key="3">
    <source>
        <dbReference type="ARBA" id="ARBA00010044"/>
    </source>
</evidence>
<dbReference type="InterPro" id="IPR000642">
    <property type="entry name" value="Peptidase_M41"/>
</dbReference>
<dbReference type="FunFam" id="1.20.58.760:FF:000002">
    <property type="entry name" value="ATP-dependent zinc metalloprotease FtsH"/>
    <property type="match status" value="1"/>
</dbReference>
<name>A8XSL5_CAEBR</name>
<dbReference type="FunCoup" id="A8XSL5">
    <property type="interactions" value="3269"/>
</dbReference>
<dbReference type="SUPFAM" id="SSF140990">
    <property type="entry name" value="FtsH protease domain-like"/>
    <property type="match status" value="1"/>
</dbReference>
<comment type="similarity">
    <text evidence="3">In the C-terminal section; belongs to the peptidase M41 family.</text>
</comment>
<evidence type="ECO:0000256" key="5">
    <source>
        <dbReference type="ARBA" id="ARBA00022670"/>
    </source>
</evidence>
<accession>A8XSL5</accession>
<dbReference type="STRING" id="6238.A8XSL5"/>
<dbReference type="Pfam" id="PF00004">
    <property type="entry name" value="AAA"/>
    <property type="match status" value="1"/>
</dbReference>
<dbReference type="GO" id="GO:0004176">
    <property type="term" value="F:ATP-dependent peptidase activity"/>
    <property type="evidence" value="ECO:0007669"/>
    <property type="project" value="InterPro"/>
</dbReference>
<dbReference type="EMBL" id="HE600936">
    <property type="protein sequence ID" value="CAP35857.1"/>
    <property type="molecule type" value="Genomic_DNA"/>
</dbReference>
<dbReference type="MEROPS" id="M41.A11"/>
<dbReference type="OMA" id="WNQYESD"/>
<comment type="similarity">
    <text evidence="4">In the N-terminal section; belongs to the AAA ATPase family.</text>
</comment>
<evidence type="ECO:0000256" key="7">
    <source>
        <dbReference type="ARBA" id="ARBA00022723"/>
    </source>
</evidence>
<dbReference type="GO" id="GO:0004222">
    <property type="term" value="F:metalloendopeptidase activity"/>
    <property type="evidence" value="ECO:0000318"/>
    <property type="project" value="GO_Central"/>
</dbReference>